<organism evidence="2 3">
    <name type="scientific">Pseudozyma antarctica (strain T-34)</name>
    <name type="common">Yeast</name>
    <name type="synonym">Candida antarctica</name>
    <dbReference type="NCBI Taxonomy" id="1151754"/>
    <lineage>
        <taxon>Eukaryota</taxon>
        <taxon>Fungi</taxon>
        <taxon>Dikarya</taxon>
        <taxon>Basidiomycota</taxon>
        <taxon>Ustilaginomycotina</taxon>
        <taxon>Ustilaginomycetes</taxon>
        <taxon>Ustilaginales</taxon>
        <taxon>Ustilaginaceae</taxon>
        <taxon>Moesziomyces</taxon>
    </lineage>
</organism>
<proteinExistence type="predicted"/>
<feature type="compositionally biased region" description="Pro residues" evidence="1">
    <location>
        <begin position="69"/>
        <end position="78"/>
    </location>
</feature>
<dbReference type="Proteomes" id="UP000011976">
    <property type="component" value="Unassembled WGS sequence"/>
</dbReference>
<sequence>MSPIGRRVNFGYRLPSESDDEPSLQSCTARRAPREIRPAGPSALAGRAAEPNALQREPAQQRVWLSSHPIPPLSPHPPLSNSAGSRAAPPLPPPPLLHRPSTVHPAIRSQSRSKRDSSHACFKHLDHLNRPILRLPCRGCRGPSIDPASFARIFITHQSSSFSSPSVRNRLPDPHHFLASIFTPRSHYTCCDLASAVSSHSLEALLHLHPHPLPSLVKQGSAIRRIHRLSAEQPSPSLTTSELVPLASLCFGRHRSRYPASHPLRASRSTS</sequence>
<evidence type="ECO:0000313" key="3">
    <source>
        <dbReference type="Proteomes" id="UP000011976"/>
    </source>
</evidence>
<evidence type="ECO:0000256" key="1">
    <source>
        <dbReference type="SAM" id="MobiDB-lite"/>
    </source>
</evidence>
<reference evidence="3" key="1">
    <citation type="journal article" date="2013" name="Genome Announc.">
        <title>Genome sequence of the basidiomycetous yeast Pseudozyma antarctica T-34, a producer of the glycolipid biosurfactants mannosylerythritol lipids.</title>
        <authorList>
            <person name="Morita T."/>
            <person name="Koike H."/>
            <person name="Koyama Y."/>
            <person name="Hagiwara H."/>
            <person name="Ito E."/>
            <person name="Fukuoka T."/>
            <person name="Imura T."/>
            <person name="Machida M."/>
            <person name="Kitamoto D."/>
        </authorList>
    </citation>
    <scope>NUCLEOTIDE SEQUENCE [LARGE SCALE GENOMIC DNA]</scope>
    <source>
        <strain evidence="3">T-34</strain>
    </source>
</reference>
<accession>M9MH26</accession>
<dbReference type="AlphaFoldDB" id="M9MH26"/>
<feature type="region of interest" description="Disordered" evidence="1">
    <location>
        <begin position="1"/>
        <end position="118"/>
    </location>
</feature>
<gene>
    <name evidence="2" type="ORF">PANT_18c00035</name>
</gene>
<protein>
    <submittedName>
        <fullName evidence="2">Uncharacterized protein</fullName>
    </submittedName>
</protein>
<dbReference type="EMBL" id="DF196784">
    <property type="protein sequence ID" value="GAC75732.1"/>
    <property type="molecule type" value="Genomic_DNA"/>
</dbReference>
<name>M9MH26_PSEA3</name>
<evidence type="ECO:0000313" key="2">
    <source>
        <dbReference type="EMBL" id="GAC75732.1"/>
    </source>
</evidence>